<evidence type="ECO:0000313" key="6">
    <source>
        <dbReference type="EMBL" id="ETO23384.1"/>
    </source>
</evidence>
<proteinExistence type="predicted"/>
<comment type="subcellular location">
    <subcellularLocation>
        <location evidence="1">Membrane</location>
        <topology evidence="1">Multi-pass membrane protein</topology>
    </subcellularLocation>
</comment>
<evidence type="ECO:0000256" key="5">
    <source>
        <dbReference type="SAM" id="Phobius"/>
    </source>
</evidence>
<gene>
    <name evidence="6" type="ORF">RFI_13798</name>
</gene>
<evidence type="ECO:0000256" key="3">
    <source>
        <dbReference type="ARBA" id="ARBA00022989"/>
    </source>
</evidence>
<evidence type="ECO:0000313" key="7">
    <source>
        <dbReference type="Proteomes" id="UP000023152"/>
    </source>
</evidence>
<accession>X6NCB0</accession>
<dbReference type="GO" id="GO:0016020">
    <property type="term" value="C:membrane"/>
    <property type="evidence" value="ECO:0007669"/>
    <property type="project" value="UniProtKB-SubCell"/>
</dbReference>
<keyword evidence="2 5" id="KW-0812">Transmembrane</keyword>
<dbReference type="AlphaFoldDB" id="X6NCB0"/>
<dbReference type="PANTHER" id="PTHR31652">
    <property type="entry name" value="LIMR FAMILY PROTEIN DDB_G0283707-RELATED"/>
    <property type="match status" value="1"/>
</dbReference>
<comment type="caution">
    <text evidence="6">The sequence shown here is derived from an EMBL/GenBank/DDBJ whole genome shotgun (WGS) entry which is preliminary data.</text>
</comment>
<dbReference type="Proteomes" id="UP000023152">
    <property type="component" value="Unassembled WGS sequence"/>
</dbReference>
<dbReference type="OrthoDB" id="73273at2759"/>
<dbReference type="EMBL" id="ASPP01009989">
    <property type="protein sequence ID" value="ETO23384.1"/>
    <property type="molecule type" value="Genomic_DNA"/>
</dbReference>
<reference evidence="6 7" key="1">
    <citation type="journal article" date="2013" name="Curr. Biol.">
        <title>The Genome of the Foraminiferan Reticulomyxa filosa.</title>
        <authorList>
            <person name="Glockner G."/>
            <person name="Hulsmann N."/>
            <person name="Schleicher M."/>
            <person name="Noegel A.A."/>
            <person name="Eichinger L."/>
            <person name="Gallinger C."/>
            <person name="Pawlowski J."/>
            <person name="Sierra R."/>
            <person name="Euteneuer U."/>
            <person name="Pillet L."/>
            <person name="Moustafa A."/>
            <person name="Platzer M."/>
            <person name="Groth M."/>
            <person name="Szafranski K."/>
            <person name="Schliwa M."/>
        </authorList>
    </citation>
    <scope>NUCLEOTIDE SEQUENCE [LARGE SCALE GENOMIC DNA]</scope>
</reference>
<evidence type="ECO:0000256" key="1">
    <source>
        <dbReference type="ARBA" id="ARBA00004141"/>
    </source>
</evidence>
<name>X6NCB0_RETFI</name>
<dbReference type="PANTHER" id="PTHR31652:SF0">
    <property type="entry name" value="LIMR FAMILY PROTEIN DDB_G0283707-RELATED"/>
    <property type="match status" value="1"/>
</dbReference>
<organism evidence="6 7">
    <name type="scientific">Reticulomyxa filosa</name>
    <dbReference type="NCBI Taxonomy" id="46433"/>
    <lineage>
        <taxon>Eukaryota</taxon>
        <taxon>Sar</taxon>
        <taxon>Rhizaria</taxon>
        <taxon>Retaria</taxon>
        <taxon>Foraminifera</taxon>
        <taxon>Monothalamids</taxon>
        <taxon>Reticulomyxidae</taxon>
        <taxon>Reticulomyxa</taxon>
    </lineage>
</organism>
<feature type="transmembrane region" description="Helical" evidence="5">
    <location>
        <begin position="223"/>
        <end position="245"/>
    </location>
</feature>
<protein>
    <submittedName>
        <fullName evidence="6">Uncharacterized protein</fullName>
    </submittedName>
</protein>
<feature type="transmembrane region" description="Helical" evidence="5">
    <location>
        <begin position="197"/>
        <end position="217"/>
    </location>
</feature>
<sequence length="282" mass="33352">MYIYYICVLFFFFKKKKKNNAHTHMLLKKAVYLLKRDYYHLEVAYRLRGGNPLFAWFKLLMAIIGTSMSVTWIIHIILFMLPNHPITPFLNNLLLRLSIPGFPLFGVACFACYTFWLFFATLKGNFRFGLRFPFCRVYPMDVNDTLMNSFLANSWLMLLCSFAVVQLSATAFPIYARNSSVNLIFGTEIRYLSFFRYFFGTKAFLYALLLFSVVGVISLSLYLFIFFLLLFIFFFFFFVIAQLFWTCIRPRNEAKEVELKLKDIMKGKTNINRRELELVSKK</sequence>
<feature type="transmembrane region" description="Helical" evidence="5">
    <location>
        <begin position="93"/>
        <end position="119"/>
    </location>
</feature>
<evidence type="ECO:0000256" key="2">
    <source>
        <dbReference type="ARBA" id="ARBA00022692"/>
    </source>
</evidence>
<keyword evidence="7" id="KW-1185">Reference proteome</keyword>
<keyword evidence="4 5" id="KW-0472">Membrane</keyword>
<feature type="transmembrane region" description="Helical" evidence="5">
    <location>
        <begin position="55"/>
        <end position="81"/>
    </location>
</feature>
<evidence type="ECO:0000256" key="4">
    <source>
        <dbReference type="ARBA" id="ARBA00023136"/>
    </source>
</evidence>
<keyword evidence="3 5" id="KW-1133">Transmembrane helix</keyword>
<feature type="transmembrane region" description="Helical" evidence="5">
    <location>
        <begin position="155"/>
        <end position="176"/>
    </location>
</feature>